<feature type="compositionally biased region" description="Basic and acidic residues" evidence="4">
    <location>
        <begin position="49"/>
        <end position="68"/>
    </location>
</feature>
<dbReference type="InterPro" id="IPR002110">
    <property type="entry name" value="Ankyrin_rpt"/>
</dbReference>
<feature type="repeat" description="ANK" evidence="3">
    <location>
        <begin position="170"/>
        <end position="202"/>
    </location>
</feature>
<dbReference type="EMBL" id="JADGKB010000045">
    <property type="protein sequence ID" value="KAJ3256837.1"/>
    <property type="molecule type" value="Genomic_DNA"/>
</dbReference>
<accession>A0AAD5UFL3</accession>
<feature type="region of interest" description="Disordered" evidence="4">
    <location>
        <begin position="469"/>
        <end position="651"/>
    </location>
</feature>
<comment type="caution">
    <text evidence="5">The sequence shown here is derived from an EMBL/GenBank/DDBJ whole genome shotgun (WGS) entry which is preliminary data.</text>
</comment>
<evidence type="ECO:0000256" key="4">
    <source>
        <dbReference type="SAM" id="MobiDB-lite"/>
    </source>
</evidence>
<dbReference type="PANTHER" id="PTHR24171:SF8">
    <property type="entry name" value="BRCA1-ASSOCIATED RING DOMAIN PROTEIN 1"/>
    <property type="match status" value="1"/>
</dbReference>
<dbReference type="Pfam" id="PF12796">
    <property type="entry name" value="Ank_2"/>
    <property type="match status" value="2"/>
</dbReference>
<dbReference type="GO" id="GO:0085020">
    <property type="term" value="P:protein K6-linked ubiquitination"/>
    <property type="evidence" value="ECO:0007669"/>
    <property type="project" value="TreeGrafter"/>
</dbReference>
<feature type="repeat" description="ANK" evidence="3">
    <location>
        <begin position="137"/>
        <end position="169"/>
    </location>
</feature>
<feature type="compositionally biased region" description="Polar residues" evidence="4">
    <location>
        <begin position="625"/>
        <end position="638"/>
    </location>
</feature>
<name>A0AAD5UFL3_9FUNG</name>
<feature type="compositionally biased region" description="Basic and acidic residues" evidence="4">
    <location>
        <begin position="640"/>
        <end position="650"/>
    </location>
</feature>
<dbReference type="Proteomes" id="UP001210925">
    <property type="component" value="Unassembled WGS sequence"/>
</dbReference>
<protein>
    <submittedName>
        <fullName evidence="5">Uncharacterized protein</fullName>
    </submittedName>
</protein>
<feature type="repeat" description="ANK" evidence="3">
    <location>
        <begin position="332"/>
        <end position="364"/>
    </location>
</feature>
<sequence>MGCESEIIDTDVKYRKEKQRKAWEQAQVDQYLKLTRVKGSDSSKSSFENNKKSRQKDEKVSKSRRDSVNTESGTNTPVETEEGIVLPDRKRPVPFSAVNCQDRSGRTLIFKYASRGDYSTSEALLKAGASLRIADYAGWTPLHEACLEGHANIVSLMLSFDADVDAPGDEGDTPLHDAVGNGHYEVVEILLKHGASINIPNDKGQTCVEFAIEKAQEARDDEVKLILFQESESKHGRSKIVEADKIVNLLNEWKEMMARVVERDNSGQTLLHKASEEGNTEEVSKLLMYGADITAVDLSNWTPLHNAALNGHAEVVELLLKYGADVDPLGLNNETPLHDAVANGHDECVSILLSYGAETFRKNNDGKLPVDLVPDKNTEKIIDLLKKPLEHWQPLKTPQYYPRLLSPCDHSARTPKVTKKKLEKEKVKETPKQTSSFAWGGLDNTAGPFESSREEKKFKALWKTIAKQSDTPEVGRYSESKRESTDSHDRSHSRRSPAISEPKHLPTVESSHGGRVRHSSVDPESMYKSSEIPKKRSQNFEVNEDSKKPKKYYLVDYRDLGKQHSTPMKKEKHKGSPIIDKEKERNTDTVASTKPHSEKKAQISDKNKPEKLEKTPVMKHKPKLVSQNSISSMNTSEMTPVEKKDEEVKISRKKKRFTISGYQKAGEEDSKKEPALPVEAATTISELKVNTQEHPSSKPNQTSTIEKHVPVQVQPSNNPDAGSHSILNTTKVPTIKESSKTPPSLKFKEKLQGTEISSKETEILANKQTVEKKIESQIDSSNIKKSIENIENTTLASKNIPEKVKAVVKNESKPTNIGTKVEPNVKYCLPLCAYHKTQSGTYYNPPSGSWGTVPKPLHSKVFIDLQLAILFGLKSGRQLLEKFPLLSTRVATTQEKSFLETSVLSSRLFQSMSTTLDKTYLPSTIINGKEHLKLVDLDIHLIFWNEDLYNILSTKLLQLKTSDFIQDLEWPEVAQDIKPHYVHKLKRFKGMK</sequence>
<gene>
    <name evidence="5" type="ORF">HK103_005081</name>
</gene>
<feature type="repeat" description="ANK" evidence="3">
    <location>
        <begin position="266"/>
        <end position="298"/>
    </location>
</feature>
<feature type="region of interest" description="Disordered" evidence="4">
    <location>
        <begin position="34"/>
        <end position="84"/>
    </location>
</feature>
<dbReference type="PRINTS" id="PR01415">
    <property type="entry name" value="ANKYRIN"/>
</dbReference>
<evidence type="ECO:0000256" key="1">
    <source>
        <dbReference type="ARBA" id="ARBA00022737"/>
    </source>
</evidence>
<keyword evidence="6" id="KW-1185">Reference proteome</keyword>
<feature type="repeat" description="ANK" evidence="3">
    <location>
        <begin position="299"/>
        <end position="327"/>
    </location>
</feature>
<feature type="region of interest" description="Disordered" evidence="4">
    <location>
        <begin position="406"/>
        <end position="453"/>
    </location>
</feature>
<evidence type="ECO:0000256" key="3">
    <source>
        <dbReference type="PROSITE-ProRule" id="PRU00023"/>
    </source>
</evidence>
<dbReference type="InterPro" id="IPR036770">
    <property type="entry name" value="Ankyrin_rpt-contain_sf"/>
</dbReference>
<feature type="compositionally biased region" description="Basic and acidic residues" evidence="4">
    <location>
        <begin position="595"/>
        <end position="616"/>
    </location>
</feature>
<dbReference type="SUPFAM" id="SSF48403">
    <property type="entry name" value="Ankyrin repeat"/>
    <property type="match status" value="1"/>
</dbReference>
<feature type="region of interest" description="Disordered" evidence="4">
    <location>
        <begin position="686"/>
        <end position="728"/>
    </location>
</feature>
<feature type="compositionally biased region" description="Polar residues" evidence="4">
    <location>
        <begin position="69"/>
        <end position="78"/>
    </location>
</feature>
<keyword evidence="2 3" id="KW-0040">ANK repeat</keyword>
<dbReference type="PROSITE" id="PS50088">
    <property type="entry name" value="ANK_REPEAT"/>
    <property type="match status" value="5"/>
</dbReference>
<dbReference type="AlphaFoldDB" id="A0AAD5UFL3"/>
<organism evidence="5 6">
    <name type="scientific">Boothiomyces macroporosus</name>
    <dbReference type="NCBI Taxonomy" id="261099"/>
    <lineage>
        <taxon>Eukaryota</taxon>
        <taxon>Fungi</taxon>
        <taxon>Fungi incertae sedis</taxon>
        <taxon>Chytridiomycota</taxon>
        <taxon>Chytridiomycota incertae sedis</taxon>
        <taxon>Chytridiomycetes</taxon>
        <taxon>Rhizophydiales</taxon>
        <taxon>Terramycetaceae</taxon>
        <taxon>Boothiomyces</taxon>
    </lineage>
</organism>
<evidence type="ECO:0000313" key="5">
    <source>
        <dbReference type="EMBL" id="KAJ3256837.1"/>
    </source>
</evidence>
<feature type="compositionally biased region" description="Basic and acidic residues" evidence="4">
    <location>
        <begin position="420"/>
        <end position="431"/>
    </location>
</feature>
<dbReference type="Gene3D" id="1.25.40.20">
    <property type="entry name" value="Ankyrin repeat-containing domain"/>
    <property type="match status" value="3"/>
</dbReference>
<dbReference type="PROSITE" id="PS50297">
    <property type="entry name" value="ANK_REP_REGION"/>
    <property type="match status" value="5"/>
</dbReference>
<keyword evidence="1" id="KW-0677">Repeat</keyword>
<reference evidence="5" key="1">
    <citation type="submission" date="2020-05" db="EMBL/GenBank/DDBJ databases">
        <title>Phylogenomic resolution of chytrid fungi.</title>
        <authorList>
            <person name="Stajich J.E."/>
            <person name="Amses K."/>
            <person name="Simmons R."/>
            <person name="Seto K."/>
            <person name="Myers J."/>
            <person name="Bonds A."/>
            <person name="Quandt C.A."/>
            <person name="Barry K."/>
            <person name="Liu P."/>
            <person name="Grigoriev I."/>
            <person name="Longcore J.E."/>
            <person name="James T.Y."/>
        </authorList>
    </citation>
    <scope>NUCLEOTIDE SEQUENCE</scope>
    <source>
        <strain evidence="5">PLAUS21</strain>
    </source>
</reference>
<proteinExistence type="predicted"/>
<dbReference type="PANTHER" id="PTHR24171">
    <property type="entry name" value="ANKYRIN REPEAT DOMAIN-CONTAINING PROTEIN 39-RELATED"/>
    <property type="match status" value="1"/>
</dbReference>
<dbReference type="SMART" id="SM00248">
    <property type="entry name" value="ANK"/>
    <property type="match status" value="6"/>
</dbReference>
<evidence type="ECO:0000313" key="6">
    <source>
        <dbReference type="Proteomes" id="UP001210925"/>
    </source>
</evidence>
<feature type="compositionally biased region" description="Polar residues" evidence="4">
    <location>
        <begin position="713"/>
        <end position="728"/>
    </location>
</feature>
<feature type="compositionally biased region" description="Polar residues" evidence="4">
    <location>
        <begin position="686"/>
        <end position="704"/>
    </location>
</feature>
<dbReference type="GO" id="GO:0004842">
    <property type="term" value="F:ubiquitin-protein transferase activity"/>
    <property type="evidence" value="ECO:0007669"/>
    <property type="project" value="TreeGrafter"/>
</dbReference>
<evidence type="ECO:0000256" key="2">
    <source>
        <dbReference type="ARBA" id="ARBA00023043"/>
    </source>
</evidence>
<feature type="compositionally biased region" description="Basic and acidic residues" evidence="4">
    <location>
        <begin position="476"/>
        <end position="490"/>
    </location>
</feature>